<dbReference type="OrthoDB" id="28777at2"/>
<dbReference type="PANTHER" id="PTHR39198">
    <property type="entry name" value="HYPOTHETICAL MEMBRANE PROTEIN, CONSERVED"/>
    <property type="match status" value="1"/>
</dbReference>
<dbReference type="eggNOG" id="COG1470">
    <property type="taxonomic scope" value="Bacteria"/>
</dbReference>
<feature type="domain" description="DUF11" evidence="3">
    <location>
        <begin position="215"/>
        <end position="373"/>
    </location>
</feature>
<evidence type="ECO:0000313" key="4">
    <source>
        <dbReference type="EMBL" id="EKF75940.1"/>
    </source>
</evidence>
<dbReference type="AlphaFoldDB" id="L0WJE1"/>
<evidence type="ECO:0000313" key="5">
    <source>
        <dbReference type="Proteomes" id="UP000010164"/>
    </source>
</evidence>
<keyword evidence="2" id="KW-0732">Signal</keyword>
<protein>
    <recommendedName>
        <fullName evidence="3">DUF11 domain-containing protein</fullName>
    </recommendedName>
</protein>
<feature type="signal peptide" evidence="2">
    <location>
        <begin position="1"/>
        <end position="32"/>
    </location>
</feature>
<evidence type="ECO:0000259" key="3">
    <source>
        <dbReference type="Pfam" id="PF01345"/>
    </source>
</evidence>
<feature type="domain" description="DUF11" evidence="3">
    <location>
        <begin position="862"/>
        <end position="955"/>
    </location>
</feature>
<comment type="caution">
    <text evidence="4">The sequence shown here is derived from an EMBL/GenBank/DDBJ whole genome shotgun (WGS) entry which is preliminary data.</text>
</comment>
<reference evidence="4 5" key="1">
    <citation type="journal article" date="2012" name="J. Bacteriol.">
        <title>Genome Sequence of the Alkane-Degrading Bacterium Alcanivorax hongdengensis Type Strain A-11-3.</title>
        <authorList>
            <person name="Lai Q."/>
            <person name="Shao Z."/>
        </authorList>
    </citation>
    <scope>NUCLEOTIDE SEQUENCE [LARGE SCALE GENOMIC DNA]</scope>
    <source>
        <strain evidence="4 5">A-11-3</strain>
    </source>
</reference>
<dbReference type="InterPro" id="IPR001434">
    <property type="entry name" value="OmcB-like_DUF11"/>
</dbReference>
<dbReference type="EMBL" id="AMRJ01000001">
    <property type="protein sequence ID" value="EKF75940.1"/>
    <property type="molecule type" value="Genomic_DNA"/>
</dbReference>
<evidence type="ECO:0000256" key="1">
    <source>
        <dbReference type="SAM" id="MobiDB-lite"/>
    </source>
</evidence>
<dbReference type="STRING" id="1177179.A11A3_00560"/>
<proteinExistence type="predicted"/>
<dbReference type="NCBIfam" id="TIGR01451">
    <property type="entry name" value="B_ant_repeat"/>
    <property type="match status" value="1"/>
</dbReference>
<dbReference type="Pfam" id="PF01345">
    <property type="entry name" value="DUF11"/>
    <property type="match status" value="2"/>
</dbReference>
<dbReference type="InterPro" id="IPR047589">
    <property type="entry name" value="DUF11_rpt"/>
</dbReference>
<dbReference type="PATRIC" id="fig|1177179.3.peg.111"/>
<feature type="region of interest" description="Disordered" evidence="1">
    <location>
        <begin position="176"/>
        <end position="203"/>
    </location>
</feature>
<keyword evidence="5" id="KW-1185">Reference proteome</keyword>
<organism evidence="4 5">
    <name type="scientific">Alcanivorax hongdengensis A-11-3</name>
    <dbReference type="NCBI Taxonomy" id="1177179"/>
    <lineage>
        <taxon>Bacteria</taxon>
        <taxon>Pseudomonadati</taxon>
        <taxon>Pseudomonadota</taxon>
        <taxon>Gammaproteobacteria</taxon>
        <taxon>Oceanospirillales</taxon>
        <taxon>Alcanivoracaceae</taxon>
        <taxon>Alcanivorax</taxon>
    </lineage>
</organism>
<dbReference type="RefSeq" id="WP_008927303.1">
    <property type="nucleotide sequence ID" value="NZ_AMRJ01000001.1"/>
</dbReference>
<sequence length="956" mass="96179">MKHAFNRGMLSSKLAASLVTGSLLFAAGQTWALTAAGTDIKNKATVTYEDINGNSYSAQSNEAVVTVETVYAGSLLNDGNKSGAPGQTVYFSHTLENTGNSTDTFTLDGDGNSVYVDTNSNGVPDAGETAATSVQVTAGSTVHLILAVPVSSGATAGSTINGNLYVHSSGGNGLVTDNGTNGDAGSYDSDGVNGADGNDSNNDTVTVTTDAVLDVTKQATVSGNTITYTLTVKNNGGRAATGVDIYDGIPAGATFDSVVSVNGLLGSNSDTYQDASGTDQSLPHGYSGTAALAHLDETALGVDLNGDGDTSDADVSGMLFTDQSLGVNTTVSIVYKVTMNAGLNAGTQIKNTAYADGDLDGDSNQDGPSSSNTVITTVGQTYAVTADDTEVGADTTDDDVYTVASAASGAVVEFKHTITNNGNGDDAFELSIDNSGGSAFPSGTTFSYWNASGTVQVTDTNGDGNPDTGNLALGASVNITVKANLPAGISGSAGYDYTLTATSVGNTAISDDTAGHLDAISSPAVDLANSDTAITTANDDLDPYTGTYPAGTPTVTQAATSGTAVFDLYVANESGNPQSFTLSQNLPTGWSVVYTEVGVDADDDGTYENTTNAGNVVTATPSLPHNGVYHYQATVQISSVLAESSAGDHNVEFIVTSASDSNVSDSVLDAVTVPTNRNVNVTPDGTNQVQPGGNIGYSHVVANSGNTDETVELTASNSQSGWTNLTQVKLGGSCTLTAISSLTAGTGQQLCNAAGTAVTVDIAIGTNGPQVTLNPGESFSVNVTVYAPSNAAQGDVDTLTLSATNTDSGAPAAASGSATDITNVITSQVRLDKSAAVQVADGSGNCGCESGTWPASGDFMAVQTTKVKPGSCVVWRLEATNESSVSAQNVTISDETTPYTSLLAADKACKDSDDGANCTPTTGTAAVAPTASPLSWNVGSLASGDTARAQFCVRVN</sequence>
<dbReference type="Proteomes" id="UP000010164">
    <property type="component" value="Unassembled WGS sequence"/>
</dbReference>
<gene>
    <name evidence="4" type="ORF">A11A3_00560</name>
</gene>
<name>L0WJE1_9GAMM</name>
<dbReference type="PANTHER" id="PTHR39198:SF1">
    <property type="entry name" value="ALPHA-GALACTOSIDASE NEW3 DOMAIN-CONTAINING PROTEIN"/>
    <property type="match status" value="1"/>
</dbReference>
<feature type="chain" id="PRO_5003948033" description="DUF11 domain-containing protein" evidence="2">
    <location>
        <begin position="33"/>
        <end position="956"/>
    </location>
</feature>
<accession>L0WJE1</accession>
<evidence type="ECO:0000256" key="2">
    <source>
        <dbReference type="SAM" id="SignalP"/>
    </source>
</evidence>